<proteinExistence type="predicted"/>
<dbReference type="CDD" id="cd02234">
    <property type="entry name" value="cupin_BLR7677-like"/>
    <property type="match status" value="1"/>
</dbReference>
<evidence type="ECO:0000256" key="1">
    <source>
        <dbReference type="SAM" id="SignalP"/>
    </source>
</evidence>
<dbReference type="RefSeq" id="WP_096507856.1">
    <property type="nucleotide sequence ID" value="NZ_CABVLY010000002.1"/>
</dbReference>
<feature type="domain" description="Cupin type-2" evidence="2">
    <location>
        <begin position="51"/>
        <end position="119"/>
    </location>
</feature>
<dbReference type="GeneID" id="56498944"/>
<comment type="caution">
    <text evidence="3">The sequence shown here is derived from an EMBL/GenBank/DDBJ whole genome shotgun (WGS) entry which is preliminary data.</text>
</comment>
<accession>A0ABS2AZW9</accession>
<protein>
    <submittedName>
        <fullName evidence="3">Cupin domain-containing protein</fullName>
    </submittedName>
</protein>
<evidence type="ECO:0000313" key="3">
    <source>
        <dbReference type="EMBL" id="MBM2765656.1"/>
    </source>
</evidence>
<dbReference type="PANTHER" id="PTHR38599:SF1">
    <property type="entry name" value="CUPIN DOMAIN PROTEIN (AFU_ORTHOLOGUE AFUA_3G13620)"/>
    <property type="match status" value="1"/>
</dbReference>
<feature type="signal peptide" evidence="1">
    <location>
        <begin position="1"/>
        <end position="24"/>
    </location>
</feature>
<reference evidence="3 4" key="1">
    <citation type="submission" date="2021-02" db="EMBL/GenBank/DDBJ databases">
        <title>Draft genome of the type strains Burkholderia anthina DSM16086.</title>
        <authorList>
            <person name="Hertel R."/>
            <person name="Meissner J."/>
            <person name="Poehlein A."/>
            <person name="Daniel R."/>
            <person name="Commichau F.M."/>
        </authorList>
    </citation>
    <scope>NUCLEOTIDE SEQUENCE [LARGE SCALE GENOMIC DNA]</scope>
    <source>
        <strain evidence="3 4">DSM 16086</strain>
    </source>
</reference>
<dbReference type="PANTHER" id="PTHR38599">
    <property type="entry name" value="CUPIN DOMAIN PROTEIN (AFU_ORTHOLOGUE AFUA_3G13620)"/>
    <property type="match status" value="1"/>
</dbReference>
<dbReference type="Pfam" id="PF07883">
    <property type="entry name" value="Cupin_2"/>
    <property type="match status" value="1"/>
</dbReference>
<keyword evidence="4" id="KW-1185">Reference proteome</keyword>
<dbReference type="EMBL" id="JAFCIQ010000002">
    <property type="protein sequence ID" value="MBM2765656.1"/>
    <property type="molecule type" value="Genomic_DNA"/>
</dbReference>
<name>A0ABS2AZW9_9BURK</name>
<evidence type="ECO:0000313" key="4">
    <source>
        <dbReference type="Proteomes" id="UP000755577"/>
    </source>
</evidence>
<dbReference type="InterPro" id="IPR011051">
    <property type="entry name" value="RmlC_Cupin_sf"/>
</dbReference>
<dbReference type="SUPFAM" id="SSF51182">
    <property type="entry name" value="RmlC-like cupins"/>
    <property type="match status" value="1"/>
</dbReference>
<dbReference type="InterPro" id="IPR013096">
    <property type="entry name" value="Cupin_2"/>
</dbReference>
<dbReference type="InterPro" id="IPR014710">
    <property type="entry name" value="RmlC-like_jellyroll"/>
</dbReference>
<sequence>MNRFEHAIAAALVVAGATAGAVHAAPPAIVTPLMTKPLDGYPGKEALMISVEYPPGAVDPVHRHHAAAFVYVVDGSIVMQVKGGERVTLKPGQTFYEGPNDLHTVGRNASLAKPAKFIVLLLKDKGAPVLVPEK</sequence>
<organism evidence="3 4">
    <name type="scientific">Burkholderia anthina</name>
    <dbReference type="NCBI Taxonomy" id="179879"/>
    <lineage>
        <taxon>Bacteria</taxon>
        <taxon>Pseudomonadati</taxon>
        <taxon>Pseudomonadota</taxon>
        <taxon>Betaproteobacteria</taxon>
        <taxon>Burkholderiales</taxon>
        <taxon>Burkholderiaceae</taxon>
        <taxon>Burkholderia</taxon>
        <taxon>Burkholderia cepacia complex</taxon>
    </lineage>
</organism>
<feature type="chain" id="PRO_5047289743" evidence="1">
    <location>
        <begin position="25"/>
        <end position="134"/>
    </location>
</feature>
<evidence type="ECO:0000259" key="2">
    <source>
        <dbReference type="Pfam" id="PF07883"/>
    </source>
</evidence>
<gene>
    <name evidence="3" type="ORF">JQK92_04370</name>
</gene>
<dbReference type="Proteomes" id="UP000755577">
    <property type="component" value="Unassembled WGS sequence"/>
</dbReference>
<dbReference type="Gene3D" id="2.60.120.10">
    <property type="entry name" value="Jelly Rolls"/>
    <property type="match status" value="1"/>
</dbReference>
<keyword evidence="1" id="KW-0732">Signal</keyword>